<name>A0A7W7VII9_9PSEU</name>
<dbReference type="Pfam" id="PF11239">
    <property type="entry name" value="DUF3040"/>
    <property type="match status" value="1"/>
</dbReference>
<comment type="caution">
    <text evidence="2">The sequence shown here is derived from an EMBL/GenBank/DDBJ whole genome shotgun (WGS) entry which is preliminary data.</text>
</comment>
<sequence>MTRNRFDRVHQHEAATLEAGERREFRRVLRGLAATDPRWFGSRCPDRVRHGRLIRSVLAALAVVLLSAGALTGNMLFVLGAVLIAVGVLTSHVSTRGKHR</sequence>
<keyword evidence="1" id="KW-0812">Transmembrane</keyword>
<protein>
    <recommendedName>
        <fullName evidence="4">DUF3040 family protein</fullName>
    </recommendedName>
</protein>
<keyword evidence="3" id="KW-1185">Reference proteome</keyword>
<keyword evidence="1" id="KW-0472">Membrane</keyword>
<evidence type="ECO:0000313" key="2">
    <source>
        <dbReference type="EMBL" id="MBB4911488.1"/>
    </source>
</evidence>
<organism evidence="2 3">
    <name type="scientific">Actinophytocola algeriensis</name>
    <dbReference type="NCBI Taxonomy" id="1768010"/>
    <lineage>
        <taxon>Bacteria</taxon>
        <taxon>Bacillati</taxon>
        <taxon>Actinomycetota</taxon>
        <taxon>Actinomycetes</taxon>
        <taxon>Pseudonocardiales</taxon>
        <taxon>Pseudonocardiaceae</taxon>
    </lineage>
</organism>
<dbReference type="Proteomes" id="UP000520767">
    <property type="component" value="Unassembled WGS sequence"/>
</dbReference>
<evidence type="ECO:0000256" key="1">
    <source>
        <dbReference type="SAM" id="Phobius"/>
    </source>
</evidence>
<evidence type="ECO:0000313" key="3">
    <source>
        <dbReference type="Proteomes" id="UP000520767"/>
    </source>
</evidence>
<proteinExistence type="predicted"/>
<gene>
    <name evidence="2" type="ORF">FHR82_007758</name>
</gene>
<dbReference type="RefSeq" id="WP_184815515.1">
    <property type="nucleotide sequence ID" value="NZ_JACHJQ010000010.1"/>
</dbReference>
<feature type="transmembrane region" description="Helical" evidence="1">
    <location>
        <begin position="77"/>
        <end position="95"/>
    </location>
</feature>
<evidence type="ECO:0008006" key="4">
    <source>
        <dbReference type="Google" id="ProtNLM"/>
    </source>
</evidence>
<dbReference type="AlphaFoldDB" id="A0A7W7VII9"/>
<keyword evidence="1" id="KW-1133">Transmembrane helix</keyword>
<dbReference type="EMBL" id="JACHJQ010000010">
    <property type="protein sequence ID" value="MBB4911488.1"/>
    <property type="molecule type" value="Genomic_DNA"/>
</dbReference>
<dbReference type="InterPro" id="IPR021401">
    <property type="entry name" value="DUF3040"/>
</dbReference>
<accession>A0A7W7VII9</accession>
<reference evidence="2 3" key="1">
    <citation type="submission" date="2020-08" db="EMBL/GenBank/DDBJ databases">
        <title>Genomic Encyclopedia of Type Strains, Phase III (KMG-III): the genomes of soil and plant-associated and newly described type strains.</title>
        <authorList>
            <person name="Whitman W."/>
        </authorList>
    </citation>
    <scope>NUCLEOTIDE SEQUENCE [LARGE SCALE GENOMIC DNA]</scope>
    <source>
        <strain evidence="2 3">CECT 8960</strain>
    </source>
</reference>
<feature type="transmembrane region" description="Helical" evidence="1">
    <location>
        <begin position="53"/>
        <end position="71"/>
    </location>
</feature>